<dbReference type="KEGG" id="parl:PEC302110_35530"/>
<proteinExistence type="predicted"/>
<keyword evidence="2" id="KW-1185">Reference proteome</keyword>
<organism evidence="1 2">
    <name type="scientific">Pectobacterium araliae</name>
    <dbReference type="NCBI Taxonomy" id="3073862"/>
    <lineage>
        <taxon>Bacteria</taxon>
        <taxon>Pseudomonadati</taxon>
        <taxon>Pseudomonadota</taxon>
        <taxon>Gammaproteobacteria</taxon>
        <taxon>Enterobacterales</taxon>
        <taxon>Pectobacteriaceae</taxon>
        <taxon>Pectobacterium</taxon>
    </lineage>
</organism>
<accession>A0AAN0KGR9</accession>
<name>A0AAN0KGR9_9GAMM</name>
<evidence type="ECO:0000313" key="1">
    <source>
        <dbReference type="EMBL" id="BES86456.1"/>
    </source>
</evidence>
<protein>
    <submittedName>
        <fullName evidence="1">Uncharacterized protein</fullName>
    </submittedName>
</protein>
<gene>
    <name evidence="1" type="ORF">PEC302110_35530</name>
</gene>
<dbReference type="RefSeq" id="WP_261850154.1">
    <property type="nucleotide sequence ID" value="NZ_AP028908.1"/>
</dbReference>
<reference evidence="2" key="1">
    <citation type="journal article" date="2024" name="Int. J. Syst. Evol. Microbiol.">
        <title>Pectobacterium araliae sp. nov., a pathogen causing bacterial soft rot of Japanese angelica tree in Japan.</title>
        <authorList>
            <person name="Sawada H."/>
            <person name="Someya N."/>
            <person name="Morohoshi T."/>
            <person name="Ono M."/>
            <person name="Satou M."/>
        </authorList>
    </citation>
    <scope>NUCLEOTIDE SEQUENCE [LARGE SCALE GENOMIC DNA]</scope>
    <source>
        <strain evidence="2">MAFF 302110</strain>
    </source>
</reference>
<dbReference type="Proteomes" id="UP001377830">
    <property type="component" value="Chromosome"/>
</dbReference>
<dbReference type="EMBL" id="AP028908">
    <property type="protein sequence ID" value="BES86456.1"/>
    <property type="molecule type" value="Genomic_DNA"/>
</dbReference>
<evidence type="ECO:0000313" key="2">
    <source>
        <dbReference type="Proteomes" id="UP001377830"/>
    </source>
</evidence>
<sequence>MKLLGRNRLDNVKNFNVSSKVWVNVWSTEVDAASWRTVQDIKEQFPTVSNPANGMFNFKVDGCSAIVETVIDFNVLSVLIIAVKVL</sequence>
<dbReference type="AlphaFoldDB" id="A0AAN0KGR9"/>